<dbReference type="PANTHER" id="PTHR48073:SF2">
    <property type="entry name" value="O-SUCCINYLBENZOATE SYNTHASE"/>
    <property type="match status" value="1"/>
</dbReference>
<dbReference type="SMART" id="SM00922">
    <property type="entry name" value="MR_MLE"/>
    <property type="match status" value="1"/>
</dbReference>
<gene>
    <name evidence="10" type="ordered locus">Hoch_5487</name>
</gene>
<dbReference type="STRING" id="502025.Hoch_5487"/>
<name>D0LZJ1_HALO1</name>
<keyword evidence="2 6" id="KW-0479">Metal-binding</keyword>
<dbReference type="InterPro" id="IPR029017">
    <property type="entry name" value="Enolase-like_N"/>
</dbReference>
<dbReference type="HOGENOM" id="CLU_030273_4_1_7"/>
<dbReference type="Gene3D" id="3.30.390.10">
    <property type="entry name" value="Enolase-like, N-terminal domain"/>
    <property type="match status" value="1"/>
</dbReference>
<dbReference type="SFLD" id="SFLDS00001">
    <property type="entry name" value="Enolase"/>
    <property type="match status" value="1"/>
</dbReference>
<dbReference type="GO" id="GO:0006518">
    <property type="term" value="P:peptide metabolic process"/>
    <property type="evidence" value="ECO:0007669"/>
    <property type="project" value="UniProtKB-ARBA"/>
</dbReference>
<dbReference type="GO" id="GO:0046872">
    <property type="term" value="F:metal ion binding"/>
    <property type="evidence" value="ECO:0007669"/>
    <property type="project" value="UniProtKB-KW"/>
</dbReference>
<dbReference type="SFLD" id="SFLDG00180">
    <property type="entry name" value="muconate_cycloisomerase"/>
    <property type="match status" value="1"/>
</dbReference>
<dbReference type="AlphaFoldDB" id="D0LZJ1"/>
<evidence type="ECO:0000256" key="5">
    <source>
        <dbReference type="PIRSR" id="PIRSR634603-1"/>
    </source>
</evidence>
<dbReference type="KEGG" id="hoh:Hoch_5487"/>
<dbReference type="Pfam" id="PF02746">
    <property type="entry name" value="MR_MLE_N"/>
    <property type="match status" value="1"/>
</dbReference>
<dbReference type="SFLD" id="SFLDF00009">
    <property type="entry name" value="o-succinylbenzoate_synthase"/>
    <property type="match status" value="1"/>
</dbReference>
<dbReference type="InterPro" id="IPR013342">
    <property type="entry name" value="Mandelate_racemase_C"/>
</dbReference>
<dbReference type="GO" id="GO:0016855">
    <property type="term" value="F:racemase and epimerase activity, acting on amino acids and derivatives"/>
    <property type="evidence" value="ECO:0007669"/>
    <property type="project" value="UniProtKB-UniRule"/>
</dbReference>
<protein>
    <recommendedName>
        <fullName evidence="7">Dipeptide epimerase</fullName>
        <ecNumber evidence="7">5.1.1.-</ecNumber>
    </recommendedName>
</protein>
<feature type="region of interest" description="Disordered" evidence="8">
    <location>
        <begin position="348"/>
        <end position="372"/>
    </location>
</feature>
<comment type="similarity">
    <text evidence="1 7">Belongs to the mandelate racemase/muconate lactonizing enzyme family.</text>
</comment>
<sequence length="372" mass="39042">MKHLDGPLGRDALRIESLTGAPLSAPLLAPFVIASGRLDAVENAAVCVRLAGGACGWGEIPVLAPVTRESRDEALAALERVAAWMCGRDAGRWRALAGELCEREPELAATRAGLEMALIDAVCRAHGLPLFRFFGGVDDNLCTDITIPICAADEAEALARQYAAAGFSTIKTKIGHQVDADVERLRAIRRGHPACRFIVDANEGYSADDALRALAAMRRAGVTPALFEQPVARADWDGLGRVSADGGVPVAADESCRSAADALRIARDGLAQVLNIKIAKCGVAEALDIAAVARAAGLGLMIGGMVETRLAMGFSAHFAAGLGGFAWVDLDTPLLLAKDPVRGGYRARGPRYQLGREPGHGAEPAWTKTPTP</sequence>
<feature type="binding site" evidence="6">
    <location>
        <position position="228"/>
    </location>
    <ligand>
        <name>Mg(2+)</name>
        <dbReference type="ChEBI" id="CHEBI:18420"/>
    </ligand>
</feature>
<proteinExistence type="inferred from homology"/>
<organism evidence="10 11">
    <name type="scientific">Haliangium ochraceum (strain DSM 14365 / JCM 11303 / SMP-2)</name>
    <dbReference type="NCBI Taxonomy" id="502025"/>
    <lineage>
        <taxon>Bacteria</taxon>
        <taxon>Pseudomonadati</taxon>
        <taxon>Myxococcota</taxon>
        <taxon>Polyangia</taxon>
        <taxon>Haliangiales</taxon>
        <taxon>Kofleriaceae</taxon>
        <taxon>Haliangium</taxon>
    </lineage>
</organism>
<dbReference type="Gene3D" id="3.20.20.120">
    <property type="entry name" value="Enolase-like C-terminal domain"/>
    <property type="match status" value="1"/>
</dbReference>
<keyword evidence="11" id="KW-1185">Reference proteome</keyword>
<dbReference type="Pfam" id="PF13378">
    <property type="entry name" value="MR_MLE_C"/>
    <property type="match status" value="1"/>
</dbReference>
<evidence type="ECO:0000313" key="10">
    <source>
        <dbReference type="EMBL" id="ACY17970.1"/>
    </source>
</evidence>
<evidence type="ECO:0000256" key="1">
    <source>
        <dbReference type="ARBA" id="ARBA00008031"/>
    </source>
</evidence>
<dbReference type="InterPro" id="IPR034603">
    <property type="entry name" value="Dipeptide_epimerase"/>
</dbReference>
<keyword evidence="3 6" id="KW-0460">Magnesium</keyword>
<evidence type="ECO:0000256" key="8">
    <source>
        <dbReference type="SAM" id="MobiDB-lite"/>
    </source>
</evidence>
<dbReference type="InterPro" id="IPR013341">
    <property type="entry name" value="Mandelate_racemase_N_dom"/>
</dbReference>
<evidence type="ECO:0000256" key="4">
    <source>
        <dbReference type="ARBA" id="ARBA00023235"/>
    </source>
</evidence>
<dbReference type="OrthoDB" id="9775391at2"/>
<evidence type="ECO:0000259" key="9">
    <source>
        <dbReference type="SMART" id="SM00922"/>
    </source>
</evidence>
<keyword evidence="4 7" id="KW-0413">Isomerase</keyword>
<dbReference type="eggNOG" id="COG4948">
    <property type="taxonomic scope" value="Bacteria"/>
</dbReference>
<dbReference type="Proteomes" id="UP000001880">
    <property type="component" value="Chromosome"/>
</dbReference>
<evidence type="ECO:0000256" key="3">
    <source>
        <dbReference type="ARBA" id="ARBA00022842"/>
    </source>
</evidence>
<feature type="binding site" evidence="6">
    <location>
        <position position="200"/>
    </location>
    <ligand>
        <name>Mg(2+)</name>
        <dbReference type="ChEBI" id="CHEBI:18420"/>
    </ligand>
</feature>
<dbReference type="PANTHER" id="PTHR48073">
    <property type="entry name" value="O-SUCCINYLBENZOATE SYNTHASE-RELATED"/>
    <property type="match status" value="1"/>
</dbReference>
<evidence type="ECO:0000256" key="6">
    <source>
        <dbReference type="PIRSR" id="PIRSR634603-3"/>
    </source>
</evidence>
<reference evidence="10 11" key="1">
    <citation type="journal article" date="2010" name="Stand. Genomic Sci.">
        <title>Complete genome sequence of Haliangium ochraceum type strain (SMP-2).</title>
        <authorList>
            <consortium name="US DOE Joint Genome Institute (JGI-PGF)"/>
            <person name="Ivanova N."/>
            <person name="Daum C."/>
            <person name="Lang E."/>
            <person name="Abt B."/>
            <person name="Kopitz M."/>
            <person name="Saunders E."/>
            <person name="Lapidus A."/>
            <person name="Lucas S."/>
            <person name="Glavina Del Rio T."/>
            <person name="Nolan M."/>
            <person name="Tice H."/>
            <person name="Copeland A."/>
            <person name="Cheng J.F."/>
            <person name="Chen F."/>
            <person name="Bruce D."/>
            <person name="Goodwin L."/>
            <person name="Pitluck S."/>
            <person name="Mavromatis K."/>
            <person name="Pati A."/>
            <person name="Mikhailova N."/>
            <person name="Chen A."/>
            <person name="Palaniappan K."/>
            <person name="Land M."/>
            <person name="Hauser L."/>
            <person name="Chang Y.J."/>
            <person name="Jeffries C.D."/>
            <person name="Detter J.C."/>
            <person name="Brettin T."/>
            <person name="Rohde M."/>
            <person name="Goker M."/>
            <person name="Bristow J."/>
            <person name="Markowitz V."/>
            <person name="Eisen J.A."/>
            <person name="Hugenholtz P."/>
            <person name="Kyrpides N.C."/>
            <person name="Klenk H.P."/>
        </authorList>
    </citation>
    <scope>NUCLEOTIDE SEQUENCE [LARGE SCALE GENOMIC DNA]</scope>
    <source>
        <strain evidence="11">DSM 14365 / CIP 107738 / JCM 11303 / AJ 13395 / SMP-2</strain>
    </source>
</reference>
<dbReference type="InterPro" id="IPR036849">
    <property type="entry name" value="Enolase-like_C_sf"/>
</dbReference>
<comment type="cofactor">
    <cofactor evidence="6 7">
        <name>Mg(2+)</name>
        <dbReference type="ChEBI" id="CHEBI:18420"/>
    </cofactor>
    <text evidence="6 7">Binds 1 Mg(2+) ion per subunit.</text>
</comment>
<dbReference type="EC" id="5.1.1.-" evidence="7"/>
<dbReference type="CDD" id="cd03319">
    <property type="entry name" value="L-Ala-DL-Glu_epimerase"/>
    <property type="match status" value="1"/>
</dbReference>
<dbReference type="RefSeq" id="WP_012830562.1">
    <property type="nucleotide sequence ID" value="NC_013440.1"/>
</dbReference>
<evidence type="ECO:0000256" key="2">
    <source>
        <dbReference type="ARBA" id="ARBA00022723"/>
    </source>
</evidence>
<dbReference type="InterPro" id="IPR029065">
    <property type="entry name" value="Enolase_C-like"/>
</dbReference>
<evidence type="ECO:0000313" key="11">
    <source>
        <dbReference type="Proteomes" id="UP000001880"/>
    </source>
</evidence>
<feature type="binding site" evidence="6">
    <location>
        <position position="253"/>
    </location>
    <ligand>
        <name>Mg(2+)</name>
        <dbReference type="ChEBI" id="CHEBI:18420"/>
    </ligand>
</feature>
<feature type="active site" description="Proton acceptor; specific for (R)-substrate epimerization" evidence="5">
    <location>
        <position position="173"/>
    </location>
</feature>
<evidence type="ECO:0000256" key="7">
    <source>
        <dbReference type="RuleBase" id="RU366006"/>
    </source>
</evidence>
<feature type="active site" description="Proton acceptor; specific for (S)-substrate epimerization" evidence="5">
    <location>
        <position position="277"/>
    </location>
</feature>
<dbReference type="SUPFAM" id="SSF54826">
    <property type="entry name" value="Enolase N-terminal domain-like"/>
    <property type="match status" value="1"/>
</dbReference>
<feature type="domain" description="Mandelate racemase/muconate lactonizing enzyme C-terminal" evidence="9">
    <location>
        <begin position="152"/>
        <end position="249"/>
    </location>
</feature>
<dbReference type="EMBL" id="CP001804">
    <property type="protein sequence ID" value="ACY17970.1"/>
    <property type="molecule type" value="Genomic_DNA"/>
</dbReference>
<dbReference type="SUPFAM" id="SSF51604">
    <property type="entry name" value="Enolase C-terminal domain-like"/>
    <property type="match status" value="1"/>
</dbReference>
<accession>D0LZJ1</accession>